<dbReference type="GO" id="GO:0000981">
    <property type="term" value="F:DNA-binding transcription factor activity, RNA polymerase II-specific"/>
    <property type="evidence" value="ECO:0007669"/>
    <property type="project" value="InterPro"/>
</dbReference>
<dbReference type="CDD" id="cd00067">
    <property type="entry name" value="GAL4"/>
    <property type="match status" value="1"/>
</dbReference>
<dbReference type="GeneID" id="37202225"/>
<dbReference type="CDD" id="cd12148">
    <property type="entry name" value="fungal_TF_MHR"/>
    <property type="match status" value="1"/>
</dbReference>
<dbReference type="GO" id="GO:0003677">
    <property type="term" value="F:DNA binding"/>
    <property type="evidence" value="ECO:0007669"/>
    <property type="project" value="UniProtKB-KW"/>
</dbReference>
<dbReference type="InterPro" id="IPR036864">
    <property type="entry name" value="Zn2-C6_fun-type_DNA-bd_sf"/>
</dbReference>
<keyword evidence="9" id="KW-1185">Reference proteome</keyword>
<dbReference type="GO" id="GO:0008270">
    <property type="term" value="F:zinc ion binding"/>
    <property type="evidence" value="ECO:0007669"/>
    <property type="project" value="InterPro"/>
</dbReference>
<dbReference type="SUPFAM" id="SSF57701">
    <property type="entry name" value="Zn2/Cys6 DNA-binding domain"/>
    <property type="match status" value="1"/>
</dbReference>
<dbReference type="InterPro" id="IPR001138">
    <property type="entry name" value="Zn2Cys6_DnaBD"/>
</dbReference>
<keyword evidence="3" id="KW-0805">Transcription regulation</keyword>
<protein>
    <recommendedName>
        <fullName evidence="7">Zn(2)-C6 fungal-type domain-containing protein</fullName>
    </recommendedName>
</protein>
<evidence type="ECO:0000259" key="7">
    <source>
        <dbReference type="PROSITE" id="PS50048"/>
    </source>
</evidence>
<evidence type="ECO:0000256" key="5">
    <source>
        <dbReference type="ARBA" id="ARBA00023163"/>
    </source>
</evidence>
<dbReference type="PANTHER" id="PTHR31001:SF40">
    <property type="entry name" value="ZN(II)2CYS6 TRANSCRIPTION FACTOR (EUROFUNG)"/>
    <property type="match status" value="1"/>
</dbReference>
<dbReference type="GO" id="GO:0006351">
    <property type="term" value="P:DNA-templated transcription"/>
    <property type="evidence" value="ECO:0007669"/>
    <property type="project" value="InterPro"/>
</dbReference>
<dbReference type="InterPro" id="IPR050613">
    <property type="entry name" value="Sec_Metabolite_Reg"/>
</dbReference>
<evidence type="ECO:0000256" key="6">
    <source>
        <dbReference type="ARBA" id="ARBA00023242"/>
    </source>
</evidence>
<dbReference type="EMBL" id="KZ824351">
    <property type="protein sequence ID" value="RAL06829.1"/>
    <property type="molecule type" value="Genomic_DNA"/>
</dbReference>
<reference evidence="8 9" key="1">
    <citation type="submission" date="2018-02" db="EMBL/GenBank/DDBJ databases">
        <title>The genomes of Aspergillus section Nigri reveals drivers in fungal speciation.</title>
        <authorList>
            <consortium name="DOE Joint Genome Institute"/>
            <person name="Vesth T.C."/>
            <person name="Nybo J."/>
            <person name="Theobald S."/>
            <person name="Brandl J."/>
            <person name="Frisvad J.C."/>
            <person name="Nielsen K.F."/>
            <person name="Lyhne E.K."/>
            <person name="Kogle M.E."/>
            <person name="Kuo A."/>
            <person name="Riley R."/>
            <person name="Clum A."/>
            <person name="Nolan M."/>
            <person name="Lipzen A."/>
            <person name="Salamov A."/>
            <person name="Henrissat B."/>
            <person name="Wiebenga A."/>
            <person name="De vries R.P."/>
            <person name="Grigoriev I.V."/>
            <person name="Mortensen U.H."/>
            <person name="Andersen M.R."/>
            <person name="Baker S.E."/>
        </authorList>
    </citation>
    <scope>NUCLEOTIDE SEQUENCE [LARGE SCALE GENOMIC DNA]</scope>
    <source>
        <strain evidence="8 9">CBS 101889</strain>
    </source>
</reference>
<name>A0A395HH58_ASPHC</name>
<sequence length="599" mass="66856">MTDRIRRNGLPSSCEPCRRSKLRCNHARPYFTRCVRRNISQQCYYHPSPMTRAPQSASQVDFATVPLVSVHAPTATSPPAETLPADVHDRGPGLVTMHNPLMPFADSNSTPFHRAFAYLTRTSVIAPKNAYPFTPTLISEGVEVLRSFLDFTSEYQEMGGNQYENDPGDLCGSLLFKAAWGAVQSTLCGLGARPSLDQLTSTFLSIFQQTARPLDLPTSAEKDTIELALSGPYLRWETIGMCCTMLMAFHISIQTRLFCDQADQTNDLTPWLLTSVLTLATWCFGDDSARAWGLMGDLASTVTALGYHNGFLCSRESEPQYLRELRKRVIALAHERDKELATFVGRPPRLSQRYCTVDLPLDLSDAILTGPAEQLRLLRLGPVHPVSRLRAIVLLSMIREEVLELSLGPLVPNITQKARRTLSKLTSTWESIPHKPDEQLMSNGPRLEDLYSKFLLYKLLISQHKGNCDKMVFYAMPCASVLILELYRQSGKPNQPATLDNSDIIQDIGALISCCDLLVISGQSNYQICKQAQMVFSQCLDQILNTPADASQGSGGHISEPEVQEPSYSLGLMDFGLTELYPQDPEWSTWLEYFELQET</sequence>
<gene>
    <name evidence="8" type="ORF">BO97DRAFT_438886</name>
</gene>
<evidence type="ECO:0000313" key="9">
    <source>
        <dbReference type="Proteomes" id="UP000248961"/>
    </source>
</evidence>
<organism evidence="8 9">
    <name type="scientific">Aspergillus homomorphus (strain CBS 101889)</name>
    <dbReference type="NCBI Taxonomy" id="1450537"/>
    <lineage>
        <taxon>Eukaryota</taxon>
        <taxon>Fungi</taxon>
        <taxon>Dikarya</taxon>
        <taxon>Ascomycota</taxon>
        <taxon>Pezizomycotina</taxon>
        <taxon>Eurotiomycetes</taxon>
        <taxon>Eurotiomycetidae</taxon>
        <taxon>Eurotiales</taxon>
        <taxon>Aspergillaceae</taxon>
        <taxon>Aspergillus</taxon>
        <taxon>Aspergillus subgen. Circumdati</taxon>
    </lineage>
</organism>
<accession>A0A395HH58</accession>
<dbReference type="AlphaFoldDB" id="A0A395HH58"/>
<dbReference type="Gene3D" id="4.10.240.10">
    <property type="entry name" value="Zn(2)-C6 fungal-type DNA-binding domain"/>
    <property type="match status" value="1"/>
</dbReference>
<dbReference type="PANTHER" id="PTHR31001">
    <property type="entry name" value="UNCHARACTERIZED TRANSCRIPTIONAL REGULATORY PROTEIN"/>
    <property type="match status" value="1"/>
</dbReference>
<evidence type="ECO:0000256" key="2">
    <source>
        <dbReference type="ARBA" id="ARBA00022723"/>
    </source>
</evidence>
<keyword evidence="4" id="KW-0238">DNA-binding</keyword>
<dbReference type="InterPro" id="IPR007219">
    <property type="entry name" value="XnlR_reg_dom"/>
</dbReference>
<dbReference type="Proteomes" id="UP000248961">
    <property type="component" value="Unassembled WGS sequence"/>
</dbReference>
<dbReference type="GO" id="GO:0005634">
    <property type="term" value="C:nucleus"/>
    <property type="evidence" value="ECO:0007669"/>
    <property type="project" value="UniProtKB-SubCell"/>
</dbReference>
<evidence type="ECO:0000313" key="8">
    <source>
        <dbReference type="EMBL" id="RAL06829.1"/>
    </source>
</evidence>
<dbReference type="RefSeq" id="XP_025545983.1">
    <property type="nucleotide sequence ID" value="XM_025697936.1"/>
</dbReference>
<dbReference type="PROSITE" id="PS50048">
    <property type="entry name" value="ZN2_CY6_FUNGAL_2"/>
    <property type="match status" value="1"/>
</dbReference>
<evidence type="ECO:0000256" key="1">
    <source>
        <dbReference type="ARBA" id="ARBA00004123"/>
    </source>
</evidence>
<comment type="subcellular location">
    <subcellularLocation>
        <location evidence="1">Nucleus</location>
    </subcellularLocation>
</comment>
<keyword evidence="2" id="KW-0479">Metal-binding</keyword>
<keyword evidence="5" id="KW-0804">Transcription</keyword>
<evidence type="ECO:0000256" key="4">
    <source>
        <dbReference type="ARBA" id="ARBA00023125"/>
    </source>
</evidence>
<dbReference type="VEuPathDB" id="FungiDB:BO97DRAFT_438886"/>
<dbReference type="STRING" id="1450537.A0A395HH58"/>
<proteinExistence type="predicted"/>
<dbReference type="SMART" id="SM00066">
    <property type="entry name" value="GAL4"/>
    <property type="match status" value="1"/>
</dbReference>
<keyword evidence="6" id="KW-0539">Nucleus</keyword>
<dbReference type="GO" id="GO:0009893">
    <property type="term" value="P:positive regulation of metabolic process"/>
    <property type="evidence" value="ECO:0007669"/>
    <property type="project" value="UniProtKB-ARBA"/>
</dbReference>
<dbReference type="OrthoDB" id="4898680at2759"/>
<feature type="domain" description="Zn(2)-C6 fungal-type" evidence="7">
    <location>
        <begin position="13"/>
        <end position="45"/>
    </location>
</feature>
<dbReference type="SMART" id="SM00906">
    <property type="entry name" value="Fungal_trans"/>
    <property type="match status" value="1"/>
</dbReference>
<evidence type="ECO:0000256" key="3">
    <source>
        <dbReference type="ARBA" id="ARBA00023015"/>
    </source>
</evidence>